<dbReference type="Proteomes" id="UP001172055">
    <property type="component" value="Unassembled WGS sequence"/>
</dbReference>
<gene>
    <name evidence="4" type="ORF">QWY14_07305</name>
</gene>
<dbReference type="Pfam" id="PF00440">
    <property type="entry name" value="TetR_N"/>
    <property type="match status" value="1"/>
</dbReference>
<dbReference type="SUPFAM" id="SSF46689">
    <property type="entry name" value="Homeodomain-like"/>
    <property type="match status" value="1"/>
</dbReference>
<evidence type="ECO:0000313" key="4">
    <source>
        <dbReference type="EMBL" id="MDN7241594.1"/>
    </source>
</evidence>
<dbReference type="RefSeq" id="WP_301723179.1">
    <property type="nucleotide sequence ID" value="NZ_JAUJWV010000001.1"/>
</dbReference>
<dbReference type="InterPro" id="IPR023772">
    <property type="entry name" value="DNA-bd_HTH_TetR-type_CS"/>
</dbReference>
<dbReference type="InterPro" id="IPR009057">
    <property type="entry name" value="Homeodomain-like_sf"/>
</dbReference>
<dbReference type="PROSITE" id="PS50977">
    <property type="entry name" value="HTH_TETR_2"/>
    <property type="match status" value="1"/>
</dbReference>
<sequence>MDKKRDLMKQAVHLFSIKGFHQTSVNEIAQASGISKGAFYKHFDSKESLFIDIIKQYHEEIISETSSMNFSDQLNPLEVFSQKISIEIERVLANKEFFLMVFKDFPPGENEQIERLFHELQVSTMRFHQKSIIEAFGSQAEPFLTDLATVLGGMLREYLITLIFENKQVSPRKLSAFIAGSLDAIVLHLDRLEPVLSGEPIQLNQKEEILNEIKAKIQTFGAEKEKLLLSLNLLVKELNKKEPQTFLVEAMLVYLQQEPQLEYDINRLEKFV</sequence>
<dbReference type="InterPro" id="IPR001647">
    <property type="entry name" value="HTH_TetR"/>
</dbReference>
<evidence type="ECO:0000256" key="2">
    <source>
        <dbReference type="PROSITE-ProRule" id="PRU00335"/>
    </source>
</evidence>
<protein>
    <submittedName>
        <fullName evidence="4">TetR/AcrR family transcriptional regulator</fullName>
    </submittedName>
</protein>
<evidence type="ECO:0000313" key="5">
    <source>
        <dbReference type="Proteomes" id="UP001172055"/>
    </source>
</evidence>
<dbReference type="EMBL" id="JAUJWV010000001">
    <property type="protein sequence ID" value="MDN7241594.1"/>
    <property type="molecule type" value="Genomic_DNA"/>
</dbReference>
<dbReference type="InterPro" id="IPR050624">
    <property type="entry name" value="HTH-type_Tx_Regulator"/>
</dbReference>
<dbReference type="Gene3D" id="1.10.357.10">
    <property type="entry name" value="Tetracycline Repressor, domain 2"/>
    <property type="match status" value="1"/>
</dbReference>
<evidence type="ECO:0000259" key="3">
    <source>
        <dbReference type="PROSITE" id="PS50977"/>
    </source>
</evidence>
<dbReference type="PROSITE" id="PS01081">
    <property type="entry name" value="HTH_TETR_1"/>
    <property type="match status" value="1"/>
</dbReference>
<dbReference type="PANTHER" id="PTHR43479:SF22">
    <property type="entry name" value="TRANSCRIPTIONAL REGULATOR, TETR FAMILY"/>
    <property type="match status" value="1"/>
</dbReference>
<dbReference type="PANTHER" id="PTHR43479">
    <property type="entry name" value="ACREF/ENVCD OPERON REPRESSOR-RELATED"/>
    <property type="match status" value="1"/>
</dbReference>
<comment type="caution">
    <text evidence="4">The sequence shown here is derived from an EMBL/GenBank/DDBJ whole genome shotgun (WGS) entry which is preliminary data.</text>
</comment>
<reference evidence="4 5" key="1">
    <citation type="submission" date="2023-06" db="EMBL/GenBank/DDBJ databases">
        <title>Novel species in genus Planococcus.</title>
        <authorList>
            <person name="Ning S."/>
        </authorList>
    </citation>
    <scope>NUCLEOTIDE SEQUENCE [LARGE SCALE GENOMIC DNA]</scope>
    <source>
        <strain evidence="4 5">N028</strain>
    </source>
</reference>
<feature type="domain" description="HTH tetR-type" evidence="3">
    <location>
        <begin position="1"/>
        <end position="61"/>
    </location>
</feature>
<keyword evidence="1 2" id="KW-0238">DNA-binding</keyword>
<feature type="DNA-binding region" description="H-T-H motif" evidence="2">
    <location>
        <begin position="24"/>
        <end position="43"/>
    </location>
</feature>
<proteinExistence type="predicted"/>
<keyword evidence="5" id="KW-1185">Reference proteome</keyword>
<name>A0ABT8N1L6_9BACL</name>
<organism evidence="4 5">
    <name type="scientific">Planococcus shixiaomingii</name>
    <dbReference type="NCBI Taxonomy" id="3058393"/>
    <lineage>
        <taxon>Bacteria</taxon>
        <taxon>Bacillati</taxon>
        <taxon>Bacillota</taxon>
        <taxon>Bacilli</taxon>
        <taxon>Bacillales</taxon>
        <taxon>Caryophanaceae</taxon>
        <taxon>Planococcus</taxon>
    </lineage>
</organism>
<accession>A0ABT8N1L6</accession>
<dbReference type="PRINTS" id="PR00455">
    <property type="entry name" value="HTHTETR"/>
</dbReference>
<evidence type="ECO:0000256" key="1">
    <source>
        <dbReference type="ARBA" id="ARBA00023125"/>
    </source>
</evidence>